<gene>
    <name evidence="1" type="ORF">BDM02DRAFT_1512695</name>
</gene>
<reference evidence="1" key="2">
    <citation type="journal article" date="2020" name="Nat. Commun.">
        <title>Large-scale genome sequencing of mycorrhizal fungi provides insights into the early evolution of symbiotic traits.</title>
        <authorList>
            <person name="Miyauchi S."/>
            <person name="Kiss E."/>
            <person name="Kuo A."/>
            <person name="Drula E."/>
            <person name="Kohler A."/>
            <person name="Sanchez-Garcia M."/>
            <person name="Morin E."/>
            <person name="Andreopoulos B."/>
            <person name="Barry K.W."/>
            <person name="Bonito G."/>
            <person name="Buee M."/>
            <person name="Carver A."/>
            <person name="Chen C."/>
            <person name="Cichocki N."/>
            <person name="Clum A."/>
            <person name="Culley D."/>
            <person name="Crous P.W."/>
            <person name="Fauchery L."/>
            <person name="Girlanda M."/>
            <person name="Hayes R.D."/>
            <person name="Keri Z."/>
            <person name="LaButti K."/>
            <person name="Lipzen A."/>
            <person name="Lombard V."/>
            <person name="Magnuson J."/>
            <person name="Maillard F."/>
            <person name="Murat C."/>
            <person name="Nolan M."/>
            <person name="Ohm R.A."/>
            <person name="Pangilinan J."/>
            <person name="Pereira M.F."/>
            <person name="Perotto S."/>
            <person name="Peter M."/>
            <person name="Pfister S."/>
            <person name="Riley R."/>
            <person name="Sitrit Y."/>
            <person name="Stielow J.B."/>
            <person name="Szollosi G."/>
            <person name="Zifcakova L."/>
            <person name="Stursova M."/>
            <person name="Spatafora J.W."/>
            <person name="Tedersoo L."/>
            <person name="Vaario L.M."/>
            <person name="Yamada A."/>
            <person name="Yan M."/>
            <person name="Wang P."/>
            <person name="Xu J."/>
            <person name="Bruns T."/>
            <person name="Baldrian P."/>
            <person name="Vilgalys R."/>
            <person name="Dunand C."/>
            <person name="Henrissat B."/>
            <person name="Grigoriev I.V."/>
            <person name="Hibbett D."/>
            <person name="Nagy L.G."/>
            <person name="Martin F.M."/>
        </authorList>
    </citation>
    <scope>NUCLEOTIDE SEQUENCE</scope>
    <source>
        <strain evidence="1">P2</strain>
    </source>
</reference>
<keyword evidence="2" id="KW-1185">Reference proteome</keyword>
<organism evidence="1 2">
    <name type="scientific">Thelephora ganbajun</name>
    <name type="common">Ganba fungus</name>
    <dbReference type="NCBI Taxonomy" id="370292"/>
    <lineage>
        <taxon>Eukaryota</taxon>
        <taxon>Fungi</taxon>
        <taxon>Dikarya</taxon>
        <taxon>Basidiomycota</taxon>
        <taxon>Agaricomycotina</taxon>
        <taxon>Agaricomycetes</taxon>
        <taxon>Thelephorales</taxon>
        <taxon>Thelephoraceae</taxon>
        <taxon>Thelephora</taxon>
    </lineage>
</organism>
<name>A0ACB6ZKA5_THEGA</name>
<dbReference type="EMBL" id="MU117988">
    <property type="protein sequence ID" value="KAF9650106.1"/>
    <property type="molecule type" value="Genomic_DNA"/>
</dbReference>
<comment type="caution">
    <text evidence="1">The sequence shown here is derived from an EMBL/GenBank/DDBJ whole genome shotgun (WGS) entry which is preliminary data.</text>
</comment>
<proteinExistence type="predicted"/>
<evidence type="ECO:0000313" key="2">
    <source>
        <dbReference type="Proteomes" id="UP000886501"/>
    </source>
</evidence>
<reference evidence="1" key="1">
    <citation type="submission" date="2019-10" db="EMBL/GenBank/DDBJ databases">
        <authorList>
            <consortium name="DOE Joint Genome Institute"/>
            <person name="Kuo A."/>
            <person name="Miyauchi S."/>
            <person name="Kiss E."/>
            <person name="Drula E."/>
            <person name="Kohler A."/>
            <person name="Sanchez-Garcia M."/>
            <person name="Andreopoulos B."/>
            <person name="Barry K.W."/>
            <person name="Bonito G."/>
            <person name="Buee M."/>
            <person name="Carver A."/>
            <person name="Chen C."/>
            <person name="Cichocki N."/>
            <person name="Clum A."/>
            <person name="Culley D."/>
            <person name="Crous P.W."/>
            <person name="Fauchery L."/>
            <person name="Girlanda M."/>
            <person name="Hayes R."/>
            <person name="Keri Z."/>
            <person name="Labutti K."/>
            <person name="Lipzen A."/>
            <person name="Lombard V."/>
            <person name="Magnuson J."/>
            <person name="Maillard F."/>
            <person name="Morin E."/>
            <person name="Murat C."/>
            <person name="Nolan M."/>
            <person name="Ohm R."/>
            <person name="Pangilinan J."/>
            <person name="Pereira M."/>
            <person name="Perotto S."/>
            <person name="Peter M."/>
            <person name="Riley R."/>
            <person name="Sitrit Y."/>
            <person name="Stielow B."/>
            <person name="Szollosi G."/>
            <person name="Zifcakova L."/>
            <person name="Stursova M."/>
            <person name="Spatafora J.W."/>
            <person name="Tedersoo L."/>
            <person name="Vaario L.-M."/>
            <person name="Yamada A."/>
            <person name="Yan M."/>
            <person name="Wang P."/>
            <person name="Xu J."/>
            <person name="Bruns T."/>
            <person name="Baldrian P."/>
            <person name="Vilgalys R."/>
            <person name="Henrissat B."/>
            <person name="Grigoriev I.V."/>
            <person name="Hibbett D."/>
            <person name="Nagy L.G."/>
            <person name="Martin F.M."/>
        </authorList>
    </citation>
    <scope>NUCLEOTIDE SEQUENCE</scope>
    <source>
        <strain evidence="1">P2</strain>
    </source>
</reference>
<evidence type="ECO:0000313" key="1">
    <source>
        <dbReference type="EMBL" id="KAF9650106.1"/>
    </source>
</evidence>
<dbReference type="Proteomes" id="UP000886501">
    <property type="component" value="Unassembled WGS sequence"/>
</dbReference>
<sequence>MGSAFSFVPSETVLTILVVGVGFTYLYYPGQTREPSPDSKLTLPKEKSKNSSSLRKKSKKKQAVSKEVVTSATEEDVKLPGSEPSTSSGVKSKSDEPEPTVVSFPAVIPGSFGGDTTASAVEQDTDAGGSGKPKKKKKGKSKRVGTEGAGSNAQVEEKSDATGPTEFSSLGRSASSKKRQSQLAEAGGAGLDDSEMWTRVESRRKPKSQPTDSKSGPQDVASDAGITTSVTGNSSPATDDETGPSPQLDAPSISKENQRTLAEKLIPKPRKTGVEDMLEVPDRPSVARVLRVQPNPGEKPAPGFSWADYEDVQVAAAEDADGEDDAGWGVVKSRGRNRSERPPQTDSQPQSGSEMTKKQRQNAAKREAQRAAKAEAEEQRLAALAKHKRELEKTKIAEQYSKSGGSSASVNDKGHLVWD</sequence>
<protein>
    <submittedName>
        <fullName evidence="1">Uncharacterized protein</fullName>
    </submittedName>
</protein>
<accession>A0ACB6ZKA5</accession>